<dbReference type="InterPro" id="IPR050541">
    <property type="entry name" value="LRR_TM_domain-containing"/>
</dbReference>
<dbReference type="AlphaFoldDB" id="A0AAV8W906"/>
<dbReference type="PANTHER" id="PTHR24369:SF210">
    <property type="entry name" value="CHAOPTIN-RELATED"/>
    <property type="match status" value="1"/>
</dbReference>
<evidence type="ECO:0000256" key="3">
    <source>
        <dbReference type="ARBA" id="ARBA00022737"/>
    </source>
</evidence>
<evidence type="ECO:0000313" key="6">
    <source>
        <dbReference type="Proteomes" id="UP001159042"/>
    </source>
</evidence>
<feature type="chain" id="PRO_5043978738" description="Protein singed wings 2" evidence="4">
    <location>
        <begin position="23"/>
        <end position="440"/>
    </location>
</feature>
<evidence type="ECO:0008006" key="7">
    <source>
        <dbReference type="Google" id="ProtNLM"/>
    </source>
</evidence>
<comment type="caution">
    <text evidence="5">The sequence shown here is derived from an EMBL/GenBank/DDBJ whole genome shotgun (WGS) entry which is preliminary data.</text>
</comment>
<sequence>MIMCAVYRFIFLEVLYANLVWSRPSAEYCIFDKDKLKCHEHLPNISYPSDVTVLELSDLNWETLDLNAIVEKFPKLQRLVVVGRNIVRVIPPEKKTSIKVLELKRLMLTNISSTLLRNFASIEVLSLENNKLQALDNDFYLGSLQKLYLNHNKWKCSRDLEWVLNLNGSVVEDLDQLTCHGNPYSGKPLLPIAQYLKDIKDQCTEKCDCSLAHVVRDPKTDLLEPIIMVNCSERALTELPATLPRGTKILHLEDNSIENLKPLKTNAAYRDLLDLYLDNNLVGGMGALEGSHWLTHFRVFSLKGNKLAELPVYALDNALEKNSNMPGAVRIYLGGNPWRCNCVFTPVFQETLQKYSAQIKDMDDIKCAYVEGDENSLLPIADLSRSSVCKFPTEYSVQEALDLLNAVLACLIIFILGKLAYDYYHFKRTGRLPWIVTKMP</sequence>
<dbReference type="SUPFAM" id="SSF52058">
    <property type="entry name" value="L domain-like"/>
    <property type="match status" value="1"/>
</dbReference>
<evidence type="ECO:0000256" key="1">
    <source>
        <dbReference type="ARBA" id="ARBA00022614"/>
    </source>
</evidence>
<dbReference type="Gene3D" id="3.80.10.10">
    <property type="entry name" value="Ribonuclease Inhibitor"/>
    <property type="match status" value="2"/>
</dbReference>
<proteinExistence type="predicted"/>
<organism evidence="5 6">
    <name type="scientific">Exocentrus adspersus</name>
    <dbReference type="NCBI Taxonomy" id="1586481"/>
    <lineage>
        <taxon>Eukaryota</taxon>
        <taxon>Metazoa</taxon>
        <taxon>Ecdysozoa</taxon>
        <taxon>Arthropoda</taxon>
        <taxon>Hexapoda</taxon>
        <taxon>Insecta</taxon>
        <taxon>Pterygota</taxon>
        <taxon>Neoptera</taxon>
        <taxon>Endopterygota</taxon>
        <taxon>Coleoptera</taxon>
        <taxon>Polyphaga</taxon>
        <taxon>Cucujiformia</taxon>
        <taxon>Chrysomeloidea</taxon>
        <taxon>Cerambycidae</taxon>
        <taxon>Lamiinae</taxon>
        <taxon>Acanthocinini</taxon>
        <taxon>Exocentrus</taxon>
    </lineage>
</organism>
<dbReference type="PANTHER" id="PTHR24369">
    <property type="entry name" value="ANTIGEN BSP, PUTATIVE-RELATED"/>
    <property type="match status" value="1"/>
</dbReference>
<name>A0AAV8W906_9CUCU</name>
<keyword evidence="2 4" id="KW-0732">Signal</keyword>
<protein>
    <recommendedName>
        <fullName evidence="7">Protein singed wings 2</fullName>
    </recommendedName>
</protein>
<reference evidence="5 6" key="1">
    <citation type="journal article" date="2023" name="Insect Mol. Biol.">
        <title>Genome sequencing provides insights into the evolution of gene families encoding plant cell wall-degrading enzymes in longhorned beetles.</title>
        <authorList>
            <person name="Shin N.R."/>
            <person name="Okamura Y."/>
            <person name="Kirsch R."/>
            <person name="Pauchet Y."/>
        </authorList>
    </citation>
    <scope>NUCLEOTIDE SEQUENCE [LARGE SCALE GENOMIC DNA]</scope>
    <source>
        <strain evidence="5">EAD_L_NR</strain>
    </source>
</reference>
<evidence type="ECO:0000256" key="2">
    <source>
        <dbReference type="ARBA" id="ARBA00022729"/>
    </source>
</evidence>
<keyword evidence="3" id="KW-0677">Repeat</keyword>
<gene>
    <name evidence="5" type="ORF">NQ315_001526</name>
</gene>
<accession>A0AAV8W906</accession>
<dbReference type="InterPro" id="IPR032675">
    <property type="entry name" value="LRR_dom_sf"/>
</dbReference>
<dbReference type="EMBL" id="JANEYG010000005">
    <property type="protein sequence ID" value="KAJ8922978.1"/>
    <property type="molecule type" value="Genomic_DNA"/>
</dbReference>
<evidence type="ECO:0000313" key="5">
    <source>
        <dbReference type="EMBL" id="KAJ8922978.1"/>
    </source>
</evidence>
<feature type="signal peptide" evidence="4">
    <location>
        <begin position="1"/>
        <end position="22"/>
    </location>
</feature>
<keyword evidence="1" id="KW-0433">Leucine-rich repeat</keyword>
<evidence type="ECO:0000256" key="4">
    <source>
        <dbReference type="SAM" id="SignalP"/>
    </source>
</evidence>
<dbReference type="GO" id="GO:0005886">
    <property type="term" value="C:plasma membrane"/>
    <property type="evidence" value="ECO:0007669"/>
    <property type="project" value="TreeGrafter"/>
</dbReference>
<dbReference type="Proteomes" id="UP001159042">
    <property type="component" value="Unassembled WGS sequence"/>
</dbReference>
<keyword evidence="6" id="KW-1185">Reference proteome</keyword>